<evidence type="ECO:0000313" key="3">
    <source>
        <dbReference type="Proteomes" id="UP000267606"/>
    </source>
</evidence>
<keyword evidence="1" id="KW-0472">Membrane</keyword>
<protein>
    <submittedName>
        <fullName evidence="4">G_PROTEIN_RECEP_F1_2 domain-containing protein</fullName>
    </submittedName>
</protein>
<keyword evidence="3" id="KW-1185">Reference proteome</keyword>
<dbReference type="WBParaSite" id="OFLC_0001046401-mRNA-1">
    <property type="protein sequence ID" value="OFLC_0001046401-mRNA-1"/>
    <property type="gene ID" value="OFLC_0001046401"/>
</dbReference>
<keyword evidence="1" id="KW-0812">Transmembrane</keyword>
<sequence>MKFAINETTIDNSLLNTGSYVLHTYAYLFVGILITSISILPAYPLMIMRKEFRDHYTVLAVAFFNSVLAGISTILLGITRTIVSATGERFINHYGCVLNVRLFFGNIIR</sequence>
<feature type="transmembrane region" description="Helical" evidence="1">
    <location>
        <begin position="58"/>
        <end position="78"/>
    </location>
</feature>
<reference evidence="2 3" key="2">
    <citation type="submission" date="2018-11" db="EMBL/GenBank/DDBJ databases">
        <authorList>
            <consortium name="Pathogen Informatics"/>
        </authorList>
    </citation>
    <scope>NUCLEOTIDE SEQUENCE [LARGE SCALE GENOMIC DNA]</scope>
</reference>
<name>A0A183HSK3_9BILA</name>
<dbReference type="AlphaFoldDB" id="A0A183HSK3"/>
<feature type="transmembrane region" description="Helical" evidence="1">
    <location>
        <begin position="25"/>
        <end position="46"/>
    </location>
</feature>
<keyword evidence="1" id="KW-1133">Transmembrane helix</keyword>
<accession>A0A183HSK3</accession>
<dbReference type="Proteomes" id="UP000267606">
    <property type="component" value="Unassembled WGS sequence"/>
</dbReference>
<dbReference type="EMBL" id="UZAJ01013980">
    <property type="protein sequence ID" value="VDO68719.1"/>
    <property type="molecule type" value="Genomic_DNA"/>
</dbReference>
<evidence type="ECO:0000256" key="1">
    <source>
        <dbReference type="SAM" id="Phobius"/>
    </source>
</evidence>
<gene>
    <name evidence="2" type="ORF">OFLC_LOCUS10469</name>
</gene>
<reference evidence="4" key="1">
    <citation type="submission" date="2016-06" db="UniProtKB">
        <authorList>
            <consortium name="WormBaseParasite"/>
        </authorList>
    </citation>
    <scope>IDENTIFICATION</scope>
</reference>
<evidence type="ECO:0000313" key="2">
    <source>
        <dbReference type="EMBL" id="VDO68719.1"/>
    </source>
</evidence>
<evidence type="ECO:0000313" key="4">
    <source>
        <dbReference type="WBParaSite" id="OFLC_0001046401-mRNA-1"/>
    </source>
</evidence>
<organism evidence="4">
    <name type="scientific">Onchocerca flexuosa</name>
    <dbReference type="NCBI Taxonomy" id="387005"/>
    <lineage>
        <taxon>Eukaryota</taxon>
        <taxon>Metazoa</taxon>
        <taxon>Ecdysozoa</taxon>
        <taxon>Nematoda</taxon>
        <taxon>Chromadorea</taxon>
        <taxon>Rhabditida</taxon>
        <taxon>Spirurina</taxon>
        <taxon>Spiruromorpha</taxon>
        <taxon>Filarioidea</taxon>
        <taxon>Onchocercidae</taxon>
        <taxon>Onchocerca</taxon>
    </lineage>
</organism>
<proteinExistence type="predicted"/>